<evidence type="ECO:0008006" key="2">
    <source>
        <dbReference type="Google" id="ProtNLM"/>
    </source>
</evidence>
<sequence length="149" mass="16936">MFDISGKEEYKLEEPICVRATLTNIDHEVISVSEMNFKVGTIDFFIRTPDGFEIQFIGPVDPNNMQLLTLYPEDSSSIEIDIKCGLFGILKSVADVPSQVPIPYDFNPGVYRIYGVYKSFLPIPSLTSEFPKIWLGELETEHYSFEIAK</sequence>
<comment type="caution">
    <text evidence="1">The sequence shown here is derived from an EMBL/GenBank/DDBJ whole genome shotgun (WGS) entry which is preliminary data.</text>
</comment>
<dbReference type="EMBL" id="BARS01034171">
    <property type="protein sequence ID" value="GAG19236.1"/>
    <property type="molecule type" value="Genomic_DNA"/>
</dbReference>
<gene>
    <name evidence="1" type="ORF">S01H1_52833</name>
</gene>
<evidence type="ECO:0000313" key="1">
    <source>
        <dbReference type="EMBL" id="GAG19236.1"/>
    </source>
</evidence>
<dbReference type="AlphaFoldDB" id="X0X2L2"/>
<proteinExistence type="predicted"/>
<name>X0X2L2_9ZZZZ</name>
<protein>
    <recommendedName>
        <fullName evidence="2">Wzt C-terminal domain-containing protein</fullName>
    </recommendedName>
</protein>
<reference evidence="1" key="1">
    <citation type="journal article" date="2014" name="Front. Microbiol.">
        <title>High frequency of phylogenetically diverse reductive dehalogenase-homologous genes in deep subseafloor sedimentary metagenomes.</title>
        <authorList>
            <person name="Kawai M."/>
            <person name="Futagami T."/>
            <person name="Toyoda A."/>
            <person name="Takaki Y."/>
            <person name="Nishi S."/>
            <person name="Hori S."/>
            <person name="Arai W."/>
            <person name="Tsubouchi T."/>
            <person name="Morono Y."/>
            <person name="Uchiyama I."/>
            <person name="Ito T."/>
            <person name="Fujiyama A."/>
            <person name="Inagaki F."/>
            <person name="Takami H."/>
        </authorList>
    </citation>
    <scope>NUCLEOTIDE SEQUENCE</scope>
    <source>
        <strain evidence="1">Expedition CK06-06</strain>
    </source>
</reference>
<organism evidence="1">
    <name type="scientific">marine sediment metagenome</name>
    <dbReference type="NCBI Taxonomy" id="412755"/>
    <lineage>
        <taxon>unclassified sequences</taxon>
        <taxon>metagenomes</taxon>
        <taxon>ecological metagenomes</taxon>
    </lineage>
</organism>
<accession>X0X2L2</accession>